<reference evidence="1" key="1">
    <citation type="submission" date="2025-08" db="UniProtKB">
        <authorList>
            <consortium name="Ensembl"/>
        </authorList>
    </citation>
    <scope>IDENTIFICATION</scope>
</reference>
<name>A0A8C4NB10_EPTBU</name>
<evidence type="ECO:0000313" key="2">
    <source>
        <dbReference type="Proteomes" id="UP000694388"/>
    </source>
</evidence>
<protein>
    <submittedName>
        <fullName evidence="1">Uncharacterized protein</fullName>
    </submittedName>
</protein>
<accession>A0A8C4NB10</accession>
<sequence>MPLWDTQLEREVCASVGYPSGAGGVCRCGISIRSGSCVPVWDTQPERKLCAGVGYPAGAGVVCWCGISSQSGSVYRCGIPSRSGRCVPVWDTQLEQDMLAHLLTPCLRRASAEWGRFVAAHPTFFAAAPLLLAVLLGAGLSRSRAEGSPQTLFGPTHGLARLEAALARNLFPSERSRRTLYSELYTAGRWARLLLLTRTPETDVLKPEVRRSVLKLHSHLVSTVVPADPRDVSANCTFRDLCSRALDNSCSRDAVLQLLTELDSGGETTGSHPLTLTFPKAHLLNGRSVFLGHQLGGVKTGSRGRLRSARAAQFTLYIRAGPTRLSARWESTFRRTVRALQRQHPELVLF</sequence>
<dbReference type="Proteomes" id="UP000694388">
    <property type="component" value="Unplaced"/>
</dbReference>
<dbReference type="GO" id="GO:0050890">
    <property type="term" value="P:cognition"/>
    <property type="evidence" value="ECO:0007669"/>
    <property type="project" value="TreeGrafter"/>
</dbReference>
<dbReference type="InterPro" id="IPR051697">
    <property type="entry name" value="Patched_domain-protein"/>
</dbReference>
<proteinExistence type="predicted"/>
<dbReference type="Ensembl" id="ENSEBUT00000002008.1">
    <property type="protein sequence ID" value="ENSEBUP00000001675.1"/>
    <property type="gene ID" value="ENSEBUG00000001394.1"/>
</dbReference>
<dbReference type="GeneTree" id="ENSGT00940000157080"/>
<dbReference type="GO" id="GO:0007268">
    <property type="term" value="P:chemical synaptic transmission"/>
    <property type="evidence" value="ECO:0007669"/>
    <property type="project" value="TreeGrafter"/>
</dbReference>
<evidence type="ECO:0000313" key="1">
    <source>
        <dbReference type="Ensembl" id="ENSEBUP00000001675.1"/>
    </source>
</evidence>
<organism evidence="1 2">
    <name type="scientific">Eptatretus burgeri</name>
    <name type="common">Inshore hagfish</name>
    <dbReference type="NCBI Taxonomy" id="7764"/>
    <lineage>
        <taxon>Eukaryota</taxon>
        <taxon>Metazoa</taxon>
        <taxon>Chordata</taxon>
        <taxon>Craniata</taxon>
        <taxon>Vertebrata</taxon>
        <taxon>Cyclostomata</taxon>
        <taxon>Myxini</taxon>
        <taxon>Myxiniformes</taxon>
        <taxon>Myxinidae</taxon>
        <taxon>Eptatretinae</taxon>
        <taxon>Eptatretus</taxon>
    </lineage>
</organism>
<dbReference type="PANTHER" id="PTHR10796:SF36">
    <property type="entry name" value="PATCHED DOMAIN-CONTAINING PROTEIN 1"/>
    <property type="match status" value="1"/>
</dbReference>
<reference evidence="1" key="2">
    <citation type="submission" date="2025-09" db="UniProtKB">
        <authorList>
            <consortium name="Ensembl"/>
        </authorList>
    </citation>
    <scope>IDENTIFICATION</scope>
</reference>
<dbReference type="GO" id="GO:0045202">
    <property type="term" value="C:synapse"/>
    <property type="evidence" value="ECO:0007669"/>
    <property type="project" value="TreeGrafter"/>
</dbReference>
<dbReference type="PANTHER" id="PTHR10796">
    <property type="entry name" value="PATCHED-RELATED"/>
    <property type="match status" value="1"/>
</dbReference>
<dbReference type="GO" id="GO:0005886">
    <property type="term" value="C:plasma membrane"/>
    <property type="evidence" value="ECO:0007669"/>
    <property type="project" value="TreeGrafter"/>
</dbReference>
<dbReference type="AlphaFoldDB" id="A0A8C4NB10"/>
<keyword evidence="2" id="KW-1185">Reference proteome</keyword>